<sequence length="394" mass="42096">MGGRVIPSVPDLARMRRDRFARLQAGLASGGLDGLVLLGSSAVSYATGALTPSMDGDTAALFRAVAVVVTGESAPHLFTMFADGAPSDVVLHGPLFPDLDDGVFASELASLFGVGARLGIDHSSHAMFRGLSGYEWVDASGVLGSARVLKTVDEVACIRHAQWLNELAMEDALAVLRPGVRQVDLSATFLRRVFELGASAGGIDPIWQVMAPSRALGPWTVHGDLAYPTVTSDRFLRYGDVIWVDAGIMYEGYASDYGRTWVVGSELNGVQREQFRRWRGVVDACLDVLRPGVSGLDLCKVAVAANDGVRPWIEHFYLAHGVGTDSAEMPLIGTDLGEDFDSRLVVEPGMVMVFEPVIWDEGSAGYRAEDIVAVTDNGWVKLSGSDYAPYGASA</sequence>
<dbReference type="InterPro" id="IPR036005">
    <property type="entry name" value="Creatinase/aminopeptidase-like"/>
</dbReference>
<feature type="domain" description="Peptidase M24" evidence="1">
    <location>
        <begin position="157"/>
        <end position="376"/>
    </location>
</feature>
<evidence type="ECO:0000259" key="1">
    <source>
        <dbReference type="Pfam" id="PF00557"/>
    </source>
</evidence>
<dbReference type="CDD" id="cd01066">
    <property type="entry name" value="APP_MetAP"/>
    <property type="match status" value="1"/>
</dbReference>
<dbReference type="SUPFAM" id="SSF55920">
    <property type="entry name" value="Creatinase/aminopeptidase"/>
    <property type="match status" value="1"/>
</dbReference>
<dbReference type="Gene3D" id="3.90.230.10">
    <property type="entry name" value="Creatinase/methionine aminopeptidase superfamily"/>
    <property type="match status" value="1"/>
</dbReference>
<dbReference type="PANTHER" id="PTHR46112:SF2">
    <property type="entry name" value="XAA-PRO AMINOPEPTIDASE P-RELATED"/>
    <property type="match status" value="1"/>
</dbReference>
<organism evidence="3 4">
    <name type="scientific">Mycobacterium gordonae</name>
    <dbReference type="NCBI Taxonomy" id="1778"/>
    <lineage>
        <taxon>Bacteria</taxon>
        <taxon>Bacillati</taxon>
        <taxon>Actinomycetota</taxon>
        <taxon>Actinomycetes</taxon>
        <taxon>Mycobacteriales</taxon>
        <taxon>Mycobacteriaceae</taxon>
        <taxon>Mycobacterium</taxon>
    </lineage>
</organism>
<dbReference type="PANTHER" id="PTHR46112">
    <property type="entry name" value="AMINOPEPTIDASE"/>
    <property type="match status" value="1"/>
</dbReference>
<accession>A0A1A6BH30</accession>
<proteinExistence type="predicted"/>
<dbReference type="SUPFAM" id="SSF53092">
    <property type="entry name" value="Creatinase/prolidase N-terminal domain"/>
    <property type="match status" value="1"/>
</dbReference>
<dbReference type="InterPro" id="IPR029149">
    <property type="entry name" value="Creatin/AminoP/Spt16_N"/>
</dbReference>
<dbReference type="InterPro" id="IPR000587">
    <property type="entry name" value="Creatinase_N"/>
</dbReference>
<protein>
    <submittedName>
        <fullName evidence="3">Peptidase</fullName>
    </submittedName>
</protein>
<dbReference type="InterPro" id="IPR050659">
    <property type="entry name" value="Peptidase_M24B"/>
</dbReference>
<dbReference type="Proteomes" id="UP000093757">
    <property type="component" value="Unassembled WGS sequence"/>
</dbReference>
<dbReference type="AlphaFoldDB" id="A0A1A6BH30"/>
<gene>
    <name evidence="3" type="ORF">A9W98_19030</name>
</gene>
<dbReference type="Pfam" id="PF01321">
    <property type="entry name" value="Creatinase_N"/>
    <property type="match status" value="1"/>
</dbReference>
<name>A0A1A6BH30_MYCGO</name>
<dbReference type="EMBL" id="MAEM01000260">
    <property type="protein sequence ID" value="OBS01657.1"/>
    <property type="molecule type" value="Genomic_DNA"/>
</dbReference>
<feature type="domain" description="Creatinase N-terminal" evidence="2">
    <location>
        <begin position="19"/>
        <end position="147"/>
    </location>
</feature>
<dbReference type="Pfam" id="PF00557">
    <property type="entry name" value="Peptidase_M24"/>
    <property type="match status" value="1"/>
</dbReference>
<dbReference type="Gene3D" id="3.40.350.10">
    <property type="entry name" value="Creatinase/prolidase N-terminal domain"/>
    <property type="match status" value="1"/>
</dbReference>
<evidence type="ECO:0000259" key="2">
    <source>
        <dbReference type="Pfam" id="PF01321"/>
    </source>
</evidence>
<reference evidence="3 4" key="1">
    <citation type="submission" date="2016-06" db="EMBL/GenBank/DDBJ databases">
        <authorList>
            <person name="Kjaerup R.B."/>
            <person name="Dalgaard T.S."/>
            <person name="Juul-Madsen H.R."/>
        </authorList>
    </citation>
    <scope>NUCLEOTIDE SEQUENCE [LARGE SCALE GENOMIC DNA]</scope>
    <source>
        <strain evidence="3 4">1245752.6</strain>
    </source>
</reference>
<evidence type="ECO:0000313" key="3">
    <source>
        <dbReference type="EMBL" id="OBS01657.1"/>
    </source>
</evidence>
<comment type="caution">
    <text evidence="3">The sequence shown here is derived from an EMBL/GenBank/DDBJ whole genome shotgun (WGS) entry which is preliminary data.</text>
</comment>
<dbReference type="InterPro" id="IPR000994">
    <property type="entry name" value="Pept_M24"/>
</dbReference>
<evidence type="ECO:0000313" key="4">
    <source>
        <dbReference type="Proteomes" id="UP000093757"/>
    </source>
</evidence>